<evidence type="ECO:0000313" key="2">
    <source>
        <dbReference type="EMBL" id="MDF8332095.1"/>
    </source>
</evidence>
<dbReference type="EC" id="2.4.-.-" evidence="2"/>
<keyword evidence="2" id="KW-0328">Glycosyltransferase</keyword>
<dbReference type="Pfam" id="PF00534">
    <property type="entry name" value="Glycos_transf_1"/>
    <property type="match status" value="1"/>
</dbReference>
<organism evidence="2 3">
    <name type="scientific">Novosphingobium cyanobacteriorum</name>
    <dbReference type="NCBI Taxonomy" id="3024215"/>
    <lineage>
        <taxon>Bacteria</taxon>
        <taxon>Pseudomonadati</taxon>
        <taxon>Pseudomonadota</taxon>
        <taxon>Alphaproteobacteria</taxon>
        <taxon>Sphingomonadales</taxon>
        <taxon>Sphingomonadaceae</taxon>
        <taxon>Novosphingobium</taxon>
    </lineage>
</organism>
<comment type="caution">
    <text evidence="2">The sequence shown here is derived from an EMBL/GenBank/DDBJ whole genome shotgun (WGS) entry which is preliminary data.</text>
</comment>
<keyword evidence="2" id="KW-0808">Transferase</keyword>
<dbReference type="SUPFAM" id="SSF53756">
    <property type="entry name" value="UDP-Glycosyltransferase/glycogen phosphorylase"/>
    <property type="match status" value="1"/>
</dbReference>
<dbReference type="RefSeq" id="WP_277275256.1">
    <property type="nucleotide sequence ID" value="NZ_JAROCY010000002.1"/>
</dbReference>
<protein>
    <submittedName>
        <fullName evidence="2">Glycosyltransferase</fullName>
        <ecNumber evidence="2">2.4.-.-</ecNumber>
    </submittedName>
</protein>
<dbReference type="InterPro" id="IPR001296">
    <property type="entry name" value="Glyco_trans_1"/>
</dbReference>
<dbReference type="EMBL" id="JAROCY010000002">
    <property type="protein sequence ID" value="MDF8332095.1"/>
    <property type="molecule type" value="Genomic_DNA"/>
</dbReference>
<dbReference type="PANTHER" id="PTHR12526:SF630">
    <property type="entry name" value="GLYCOSYLTRANSFERASE"/>
    <property type="match status" value="1"/>
</dbReference>
<keyword evidence="3" id="KW-1185">Reference proteome</keyword>
<dbReference type="Gene3D" id="3.40.50.2000">
    <property type="entry name" value="Glycogen Phosphorylase B"/>
    <property type="match status" value="2"/>
</dbReference>
<evidence type="ECO:0000259" key="1">
    <source>
        <dbReference type="Pfam" id="PF00534"/>
    </source>
</evidence>
<dbReference type="PANTHER" id="PTHR12526">
    <property type="entry name" value="GLYCOSYLTRANSFERASE"/>
    <property type="match status" value="1"/>
</dbReference>
<dbReference type="Proteomes" id="UP001222770">
    <property type="component" value="Unassembled WGS sequence"/>
</dbReference>
<proteinExistence type="predicted"/>
<dbReference type="CDD" id="cd03811">
    <property type="entry name" value="GT4_GT28_WabH-like"/>
    <property type="match status" value="1"/>
</dbReference>
<evidence type="ECO:0000313" key="3">
    <source>
        <dbReference type="Proteomes" id="UP001222770"/>
    </source>
</evidence>
<feature type="domain" description="Glycosyl transferase family 1" evidence="1">
    <location>
        <begin position="419"/>
        <end position="555"/>
    </location>
</feature>
<dbReference type="GO" id="GO:0016757">
    <property type="term" value="F:glycosyltransferase activity"/>
    <property type="evidence" value="ECO:0007669"/>
    <property type="project" value="UniProtKB-KW"/>
</dbReference>
<accession>A0ABT6CDV0</accession>
<reference evidence="2 3" key="1">
    <citation type="submission" date="2023-03" db="EMBL/GenBank/DDBJ databases">
        <title>Novosphingobium cyanobacteriorum sp. nov., isolated from a eutrophic reservoir during the Microcystis bloom period.</title>
        <authorList>
            <person name="Kang M."/>
            <person name="Le V."/>
            <person name="Ko S.-R."/>
            <person name="Lee S.-A."/>
            <person name="Ahn C.-Y."/>
        </authorList>
    </citation>
    <scope>NUCLEOTIDE SEQUENCE [LARGE SCALE GENOMIC DNA]</scope>
    <source>
        <strain evidence="2 3">HBC54</strain>
    </source>
</reference>
<sequence>MSIAEVEAQRQERKAFKLAPEPGLSPEERVALALQEIENRNMPAAVALLDPALLPDDAALVTKVDWAEALSRAQEHELSDALFEDLMRKYPRNGKVHFNYARRVNMRGLAMKSLRLLQTTKTFAEGTNQHQFVMKMWHLCDLLEAREGRTIPLDEDCRLLAMKHAIGAYANRVPRELPKDRLGRLTMVTGSLGPGGAERQLTRAAAQLELARRAVGEVGGIPIERPVEVLVRAHDSGQQRDFFLADLQTAQVELHQINLMKPEPISSYGIGDEDLEALLDYLPLKVNFGIRRLVRHFRESQPDVVSLWQDGACLFAGLAALVAGVPRIQLMIRGLPPVIRRHMFQPDYEVMYRALAAVPGVEFISNSRGAAQAYADWLDLPIERFAILYNGVQQMDCQPTEALDTVWQDFEERTKGATQTIGGVFRFDTDKRPITWVRFAARYAKRHPEARFVLVGHGRLFADAVRVATELGVADKILFVGRSTEVGYWMKKMDVLVLMSSFEGLPNVLIEAQFLGVPVVSTPAGGAAECFIEGVTGHILNCADKTDLDEACEKVHALLGRAQDPDIFGPATRDFLEPNFAVPRMLENFVRLCCHADPA</sequence>
<gene>
    <name evidence="2" type="ORF">POM99_02675</name>
</gene>
<name>A0ABT6CDV0_9SPHN</name>